<proteinExistence type="predicted"/>
<dbReference type="HOGENOM" id="CLU_2343946_0_0_9"/>
<sequence>MGLFSNGRKNSGEQLYNESVKPTLVTQDGAKHVLMITSFSKFLNQNFDVETKYTEQINPILSGMQNDGYEIIDIKFNTMSNEGLTGDSTQFQTMIIYK</sequence>
<dbReference type="Proteomes" id="UP000019247">
    <property type="component" value="Unassembled WGS sequence"/>
</dbReference>
<comment type="caution">
    <text evidence="1">The sequence shown here is derived from an EMBL/GenBank/DDBJ whole genome shotgun (WGS) entry which is preliminary data.</text>
</comment>
<gene>
    <name evidence="1" type="ORF">LFAB_08840</name>
</gene>
<dbReference type="OrthoDB" id="9770415at2"/>
<dbReference type="eggNOG" id="ENOG5032X96">
    <property type="taxonomic scope" value="Bacteria"/>
</dbReference>
<dbReference type="EMBL" id="AWWK01000037">
    <property type="protein sequence ID" value="ETY74132.1"/>
    <property type="molecule type" value="Genomic_DNA"/>
</dbReference>
<evidence type="ECO:0000313" key="1">
    <source>
        <dbReference type="EMBL" id="ETY74132.1"/>
    </source>
</evidence>
<organism evidence="1 2">
    <name type="scientific">Lactiplantibacillus fabifermentans T30PCM01</name>
    <dbReference type="NCBI Taxonomy" id="1400520"/>
    <lineage>
        <taxon>Bacteria</taxon>
        <taxon>Bacillati</taxon>
        <taxon>Bacillota</taxon>
        <taxon>Bacilli</taxon>
        <taxon>Lactobacillales</taxon>
        <taxon>Lactobacillaceae</taxon>
        <taxon>Lactiplantibacillus</taxon>
    </lineage>
</organism>
<name>W6T7A6_9LACO</name>
<dbReference type="RefSeq" id="WP_033614001.1">
    <property type="nucleotide sequence ID" value="NZ_KK036490.1"/>
</dbReference>
<dbReference type="PATRIC" id="fig|1400520.3.peg.1738"/>
<accession>W6T7A6</accession>
<dbReference type="AlphaFoldDB" id="W6T7A6"/>
<protein>
    <submittedName>
        <fullName evidence="1">Uncharacterized protein</fullName>
    </submittedName>
</protein>
<reference evidence="1 2" key="1">
    <citation type="journal article" date="2014" name="Genome Announc.">
        <title>Genome Sequence of Lactobacillus fabifermentans Strain T30PCM01, Isolated from Fermenting Grape Marc.</title>
        <authorList>
            <person name="Treu L."/>
            <person name="Vendramin V."/>
            <person name="Bovo B."/>
            <person name="Giacomini A."/>
            <person name="Corich V."/>
            <person name="Campanaro S."/>
        </authorList>
    </citation>
    <scope>NUCLEOTIDE SEQUENCE [LARGE SCALE GENOMIC DNA]</scope>
    <source>
        <strain evidence="1 2">T30PCM01</strain>
    </source>
</reference>
<evidence type="ECO:0000313" key="2">
    <source>
        <dbReference type="Proteomes" id="UP000019247"/>
    </source>
</evidence>